<dbReference type="Proteomes" id="UP000646827">
    <property type="component" value="Unassembled WGS sequence"/>
</dbReference>
<dbReference type="Pfam" id="PF05879">
    <property type="entry name" value="RHD3_GTPase"/>
    <property type="match status" value="1"/>
</dbReference>
<keyword evidence="9" id="KW-1185">Reference proteome</keyword>
<evidence type="ECO:0000256" key="4">
    <source>
        <dbReference type="ARBA" id="ARBA00023134"/>
    </source>
</evidence>
<dbReference type="PANTHER" id="PTHR45923:SF2">
    <property type="entry name" value="PROTEIN SEY1"/>
    <property type="match status" value="1"/>
</dbReference>
<protein>
    <recommendedName>
        <fullName evidence="7">GB1/RHD3-type G domain-containing protein</fullName>
    </recommendedName>
</protein>
<sequence>MDWPRFKRALTDQHNNDNQKRFRILVQESPFILEFLNDFYNALCRCQTPDQCSALYPQAESILTKASIHPFLATHPEIAKRLVACLLEYTKFEHSNREQSLQKQAPPIQWCITRLRRLIHTSIADSNEVDLNVKRDNDQYIQQQIERLIEELDVRSIADTLHSEKVGKLLDMSLILIHQEKAKQLIQKLVACAIELLEKEFTFIYWGVKYSPPTATTTTALTDESEKYNEQEYNSDEEELIQQIKTINKPISQLFLDTLLQHRQDDNRGKSQLCLWRFYDKILEAEIVDTIDTIALQPKYISSDDIRSRLSNSTLIQTMMINVGHFRKVYTIISEQLLSIGDWRVFRLLYYVFDSHLPLQLASAVKIIADSNKQQSYVQLHKALELYIYAGDIDEMKNRRYHAWLLPLMYPRFIYNCMLVILEWCSNKFEQWNARIDAAWKMVGWMVCPSDDDRLDSCLGRIREWILALKGFCDNDPESVIQLFSLEWYDVFNGNIVIALVTTLSILSLLSHWQNKDYISLLDATLHYDSLSQQPTTIVSDNELSSSTTLPYNTSIVYLFNDYLPVWESLLNLTMTFDDEYSLLNDNSLSNKLRHITNHRSWELEEAKLDYHVVSIFGPQGTGKSTLLNKLLGTSFDVTDTSQTTKGIWMSRAKDLPILVMDVEATDSVESGQNPGFERRATLFALATSEVIIFNLFENQVSLSASSNMSILKTIFQASIELFQNQKRKQQRNTLIIIAIRDYNDHVSFEKLKEVLYSNIKEIWKGLNKSDGLENCTIHEFFDFMVMGLSHANHFPKKFDKEVTSVQHWFTNMTHRCYVFQSKYHKGIPVDGYCNYTVDIWNQICANKKVDLPARQELLAEFHCNKISNT</sequence>
<dbReference type="OrthoDB" id="2246451at2759"/>
<dbReference type="InterPro" id="IPR027417">
    <property type="entry name" value="P-loop_NTPase"/>
</dbReference>
<keyword evidence="4" id="KW-0342">GTP-binding</keyword>
<dbReference type="GO" id="GO:0016320">
    <property type="term" value="P:endoplasmic reticulum membrane fusion"/>
    <property type="evidence" value="ECO:0007669"/>
    <property type="project" value="TreeGrafter"/>
</dbReference>
<evidence type="ECO:0000313" key="9">
    <source>
        <dbReference type="Proteomes" id="UP000646827"/>
    </source>
</evidence>
<dbReference type="Gene3D" id="3.40.50.300">
    <property type="entry name" value="P-loop containing nucleotide triphosphate hydrolases"/>
    <property type="match status" value="1"/>
</dbReference>
<comment type="caution">
    <text evidence="8">The sequence shown here is derived from an EMBL/GenBank/DDBJ whole genome shotgun (WGS) entry which is preliminary data.</text>
</comment>
<dbReference type="InterPro" id="IPR030386">
    <property type="entry name" value="G_GB1_RHD3_dom"/>
</dbReference>
<keyword evidence="1" id="KW-0547">Nucleotide-binding</keyword>
<keyword evidence="5" id="KW-0472">Membrane</keyword>
<keyword evidence="2" id="KW-0378">Hydrolase</keyword>
<evidence type="ECO:0000256" key="2">
    <source>
        <dbReference type="ARBA" id="ARBA00022801"/>
    </source>
</evidence>
<dbReference type="PROSITE" id="PS51715">
    <property type="entry name" value="G_GB1_RHD3"/>
    <property type="match status" value="1"/>
</dbReference>
<evidence type="ECO:0000256" key="5">
    <source>
        <dbReference type="ARBA" id="ARBA00023136"/>
    </source>
</evidence>
<evidence type="ECO:0000259" key="7">
    <source>
        <dbReference type="PROSITE" id="PS51715"/>
    </source>
</evidence>
<dbReference type="EMBL" id="JAEPRB010000112">
    <property type="protein sequence ID" value="KAG2221346.1"/>
    <property type="molecule type" value="Genomic_DNA"/>
</dbReference>
<dbReference type="SUPFAM" id="SSF52540">
    <property type="entry name" value="P-loop containing nucleoside triphosphate hydrolases"/>
    <property type="match status" value="1"/>
</dbReference>
<dbReference type="InterPro" id="IPR008803">
    <property type="entry name" value="RHD3/Sey1"/>
</dbReference>
<feature type="domain" description="GB1/RHD3-type G" evidence="7">
    <location>
        <begin position="608"/>
        <end position="834"/>
    </location>
</feature>
<dbReference type="GO" id="GO:0005783">
    <property type="term" value="C:endoplasmic reticulum"/>
    <property type="evidence" value="ECO:0007669"/>
    <property type="project" value="TreeGrafter"/>
</dbReference>
<gene>
    <name evidence="8" type="ORF">INT45_014030</name>
</gene>
<comment type="similarity">
    <text evidence="6">Belongs to the TRAFAC class dynamin-like GTPase superfamily. GB1/RHD3 GTPase family.</text>
</comment>
<name>A0A8H7VFR4_9FUNG</name>
<evidence type="ECO:0000256" key="6">
    <source>
        <dbReference type="PROSITE-ProRule" id="PRU01052"/>
    </source>
</evidence>
<reference evidence="8 9" key="1">
    <citation type="submission" date="2020-12" db="EMBL/GenBank/DDBJ databases">
        <title>Metabolic potential, ecology and presence of endohyphal bacteria is reflected in genomic diversity of Mucoromycotina.</title>
        <authorList>
            <person name="Muszewska A."/>
            <person name="Okrasinska A."/>
            <person name="Steczkiewicz K."/>
            <person name="Drgas O."/>
            <person name="Orlowska M."/>
            <person name="Perlinska-Lenart U."/>
            <person name="Aleksandrzak-Piekarczyk T."/>
            <person name="Szatraj K."/>
            <person name="Zielenkiewicz U."/>
            <person name="Pilsyk S."/>
            <person name="Malc E."/>
            <person name="Mieczkowski P."/>
            <person name="Kruszewska J.S."/>
            <person name="Biernat P."/>
            <person name="Pawlowska J."/>
        </authorList>
    </citation>
    <scope>NUCLEOTIDE SEQUENCE [LARGE SCALE GENOMIC DNA]</scope>
    <source>
        <strain evidence="8 9">CBS 142.35</strain>
    </source>
</reference>
<evidence type="ECO:0000313" key="8">
    <source>
        <dbReference type="EMBL" id="KAG2221346.1"/>
    </source>
</evidence>
<dbReference type="PANTHER" id="PTHR45923">
    <property type="entry name" value="PROTEIN SEY1"/>
    <property type="match status" value="1"/>
</dbReference>
<keyword evidence="3" id="KW-0256">Endoplasmic reticulum</keyword>
<dbReference type="GO" id="GO:0003924">
    <property type="term" value="F:GTPase activity"/>
    <property type="evidence" value="ECO:0007669"/>
    <property type="project" value="TreeGrafter"/>
</dbReference>
<evidence type="ECO:0000256" key="1">
    <source>
        <dbReference type="ARBA" id="ARBA00022741"/>
    </source>
</evidence>
<organism evidence="8 9">
    <name type="scientific">Circinella minor</name>
    <dbReference type="NCBI Taxonomy" id="1195481"/>
    <lineage>
        <taxon>Eukaryota</taxon>
        <taxon>Fungi</taxon>
        <taxon>Fungi incertae sedis</taxon>
        <taxon>Mucoromycota</taxon>
        <taxon>Mucoromycotina</taxon>
        <taxon>Mucoromycetes</taxon>
        <taxon>Mucorales</taxon>
        <taxon>Lichtheimiaceae</taxon>
        <taxon>Circinella</taxon>
    </lineage>
</organism>
<dbReference type="AlphaFoldDB" id="A0A8H7VFR4"/>
<proteinExistence type="inferred from homology"/>
<accession>A0A8H7VFR4</accession>
<dbReference type="GO" id="GO:0005525">
    <property type="term" value="F:GTP binding"/>
    <property type="evidence" value="ECO:0007669"/>
    <property type="project" value="UniProtKB-KW"/>
</dbReference>
<evidence type="ECO:0000256" key="3">
    <source>
        <dbReference type="ARBA" id="ARBA00022824"/>
    </source>
</evidence>